<evidence type="ECO:0000259" key="2">
    <source>
        <dbReference type="PROSITE" id="PS50076"/>
    </source>
</evidence>
<dbReference type="PROSITE" id="PS50076">
    <property type="entry name" value="DNAJ_2"/>
    <property type="match status" value="1"/>
</dbReference>
<dbReference type="PANTHER" id="PTHR45432:SF2">
    <property type="entry name" value="CHAPERONE PROTEIN DNAJ 11, CHLOROPLASTIC"/>
    <property type="match status" value="1"/>
</dbReference>
<feature type="chain" id="PRO_5029456843" description="J domain-containing protein" evidence="1">
    <location>
        <begin position="17"/>
        <end position="150"/>
    </location>
</feature>
<evidence type="ECO:0000313" key="3">
    <source>
        <dbReference type="EMBL" id="CAA7409574.1"/>
    </source>
</evidence>
<dbReference type="Pfam" id="PF00226">
    <property type="entry name" value="DnaJ"/>
    <property type="match status" value="1"/>
</dbReference>
<proteinExistence type="predicted"/>
<dbReference type="InterPro" id="IPR001623">
    <property type="entry name" value="DnaJ_domain"/>
</dbReference>
<keyword evidence="1" id="KW-0732">Signal</keyword>
<dbReference type="Proteomes" id="UP000663760">
    <property type="component" value="Chromosome 16"/>
</dbReference>
<dbReference type="AlphaFoldDB" id="A0A7I8LK13"/>
<dbReference type="CDD" id="cd06257">
    <property type="entry name" value="DnaJ"/>
    <property type="match status" value="1"/>
</dbReference>
<dbReference type="PRINTS" id="PR00625">
    <property type="entry name" value="JDOMAIN"/>
</dbReference>
<organism evidence="3 4">
    <name type="scientific">Spirodela intermedia</name>
    <name type="common">Intermediate duckweed</name>
    <dbReference type="NCBI Taxonomy" id="51605"/>
    <lineage>
        <taxon>Eukaryota</taxon>
        <taxon>Viridiplantae</taxon>
        <taxon>Streptophyta</taxon>
        <taxon>Embryophyta</taxon>
        <taxon>Tracheophyta</taxon>
        <taxon>Spermatophyta</taxon>
        <taxon>Magnoliopsida</taxon>
        <taxon>Liliopsida</taxon>
        <taxon>Araceae</taxon>
        <taxon>Lemnoideae</taxon>
        <taxon>Spirodela</taxon>
    </lineage>
</organism>
<accession>A0A7I8LK13</accession>
<dbReference type="EMBL" id="LR746279">
    <property type="protein sequence ID" value="CAA7409574.1"/>
    <property type="molecule type" value="Genomic_DNA"/>
</dbReference>
<protein>
    <recommendedName>
        <fullName evidence="2">J domain-containing protein</fullName>
    </recommendedName>
</protein>
<dbReference type="OrthoDB" id="445556at2759"/>
<dbReference type="InterPro" id="IPR036869">
    <property type="entry name" value="J_dom_sf"/>
</dbReference>
<reference evidence="3" key="1">
    <citation type="submission" date="2020-02" db="EMBL/GenBank/DDBJ databases">
        <authorList>
            <person name="Scholz U."/>
            <person name="Mascher M."/>
            <person name="Fiebig A."/>
        </authorList>
    </citation>
    <scope>NUCLEOTIDE SEQUENCE</scope>
</reference>
<dbReference type="SUPFAM" id="SSF46565">
    <property type="entry name" value="Chaperone J-domain"/>
    <property type="match status" value="1"/>
</dbReference>
<evidence type="ECO:0000256" key="1">
    <source>
        <dbReference type="SAM" id="SignalP"/>
    </source>
</evidence>
<keyword evidence="4" id="KW-1185">Reference proteome</keyword>
<dbReference type="Gene3D" id="1.10.287.110">
    <property type="entry name" value="DnaJ domain"/>
    <property type="match status" value="1"/>
</dbReference>
<dbReference type="SMART" id="SM00271">
    <property type="entry name" value="DnaJ"/>
    <property type="match status" value="1"/>
</dbReference>
<dbReference type="PANTHER" id="PTHR45432">
    <property type="entry name" value="CHAPERONE PROTEIN DNAJ 11, CHLOROPLASTIC-LIKE"/>
    <property type="match status" value="1"/>
</dbReference>
<gene>
    <name evidence="3" type="ORF">SI8410_16020252</name>
</gene>
<evidence type="ECO:0000313" key="4">
    <source>
        <dbReference type="Proteomes" id="UP000663760"/>
    </source>
</evidence>
<name>A0A7I8LK13_SPIIN</name>
<dbReference type="GO" id="GO:0005783">
    <property type="term" value="C:endoplasmic reticulum"/>
    <property type="evidence" value="ECO:0007669"/>
    <property type="project" value="UniProtKB-ARBA"/>
</dbReference>
<feature type="domain" description="J" evidence="2">
    <location>
        <begin position="52"/>
        <end position="128"/>
    </location>
</feature>
<feature type="signal peptide" evidence="1">
    <location>
        <begin position="1"/>
        <end position="16"/>
    </location>
</feature>
<sequence length="150" mass="16162">MTVTLALNTLSAAAAGLRPAAVRNTATRPPLRTLAFAGASPAGAVAPAMSRSLYEVLRIKETASAAEIKGAYRALAKRFHPDAVSSAEAAAGDLSICRSGSGDDFIEIHRAYETLSDAAARVEYDRSIMRFRFTGGSWPRTRRWETDQCW</sequence>
<dbReference type="PROSITE" id="PS00636">
    <property type="entry name" value="DNAJ_1"/>
    <property type="match status" value="1"/>
</dbReference>
<dbReference type="InterPro" id="IPR018253">
    <property type="entry name" value="DnaJ_domain_CS"/>
</dbReference>